<evidence type="ECO:0000256" key="4">
    <source>
        <dbReference type="ARBA" id="ARBA00023002"/>
    </source>
</evidence>
<gene>
    <name evidence="7" type="ORF">RDB_LOCUS135307</name>
</gene>
<comment type="similarity">
    <text evidence="1">Belongs to the oxygen-dependent FAD-linked oxidoreductase family.</text>
</comment>
<comment type="caution">
    <text evidence="7">The sequence shown here is derived from an EMBL/GenBank/DDBJ whole genome shotgun (WGS) entry which is preliminary data.</text>
</comment>
<dbReference type="SUPFAM" id="SSF55103">
    <property type="entry name" value="FAD-linked oxidases, C-terminal domain"/>
    <property type="match status" value="1"/>
</dbReference>
<feature type="chain" id="PRO_5034720572" description="FAD-binding PCMH-type domain-containing protein" evidence="5">
    <location>
        <begin position="25"/>
        <end position="497"/>
    </location>
</feature>
<dbReference type="PROSITE" id="PS51387">
    <property type="entry name" value="FAD_PCMH"/>
    <property type="match status" value="1"/>
</dbReference>
<protein>
    <recommendedName>
        <fullName evidence="6">FAD-binding PCMH-type domain-containing protein</fullName>
    </recommendedName>
</protein>
<keyword evidence="2" id="KW-0285">Flavoprotein</keyword>
<dbReference type="PANTHER" id="PTHR42973">
    <property type="entry name" value="BINDING OXIDOREDUCTASE, PUTATIVE (AFU_ORTHOLOGUE AFUA_1G17690)-RELATED"/>
    <property type="match status" value="1"/>
</dbReference>
<dbReference type="InterPro" id="IPR050416">
    <property type="entry name" value="FAD-linked_Oxidoreductase"/>
</dbReference>
<keyword evidence="5" id="KW-0732">Signal</keyword>
<sequence>MMARGFTLAQRFSMLALLAVAAHGASETCCNQLAKALAGGKVLQSSDSNYTAENQKHWSLTSILTPACILLPESSSDVSTAVKILVKNSCKFAVRGGGHTTNPGWANTNSGVLISLSKLVNVEVSEDNKSVYVGAGNRWGDVYSKTGERGVTVTGGRLSSVGVSGFLLGGGLSFLMHSKGFGADNVLSYEIVLANGAISTVTKESSQDLFKALKGGSGNFGIVTSFKLQTYPINDVYAGNLQYSPDQYNTLFSLMETYARKGIESDPKTHIISNFIYYPSQSIEAANFYSFYPEPITAPPPATKPFFDVPTISNTVKVKTMKEALDELSVGSEVKQRYDFRAYTVRADAKLFKKLFDTWHSTTKKLNGTSGWASTIVYQVISNSMIHASNMKGGNVLGLEPAPNPRIIVSYLFAWSLEEDDKKVHAAIDKLITDSKDIAKSQGRLDRYIYLNYAGSNQQPIQSYGPTQVNFLRNVKSKYDPNNVFEKLSCGGFKIPT</sequence>
<keyword evidence="3" id="KW-0274">FAD</keyword>
<dbReference type="Proteomes" id="UP000663846">
    <property type="component" value="Unassembled WGS sequence"/>
</dbReference>
<feature type="domain" description="FAD-binding PCMH-type" evidence="6">
    <location>
        <begin position="62"/>
        <end position="233"/>
    </location>
</feature>
<evidence type="ECO:0000313" key="7">
    <source>
        <dbReference type="EMBL" id="CAE6444246.1"/>
    </source>
</evidence>
<dbReference type="AlphaFoldDB" id="A0A8H3AZQ9"/>
<evidence type="ECO:0000256" key="1">
    <source>
        <dbReference type="ARBA" id="ARBA00005466"/>
    </source>
</evidence>
<dbReference type="InterPro" id="IPR016169">
    <property type="entry name" value="FAD-bd_PCMH_sub2"/>
</dbReference>
<accession>A0A8H3AZQ9</accession>
<dbReference type="GO" id="GO:0071949">
    <property type="term" value="F:FAD binding"/>
    <property type="evidence" value="ECO:0007669"/>
    <property type="project" value="InterPro"/>
</dbReference>
<dbReference type="InterPro" id="IPR006094">
    <property type="entry name" value="Oxid_FAD_bind_N"/>
</dbReference>
<dbReference type="SUPFAM" id="SSF56176">
    <property type="entry name" value="FAD-binding/transporter-associated domain-like"/>
    <property type="match status" value="1"/>
</dbReference>
<dbReference type="InterPro" id="IPR016166">
    <property type="entry name" value="FAD-bd_PCMH"/>
</dbReference>
<dbReference type="InterPro" id="IPR036318">
    <property type="entry name" value="FAD-bd_PCMH-like_sf"/>
</dbReference>
<evidence type="ECO:0000256" key="3">
    <source>
        <dbReference type="ARBA" id="ARBA00022827"/>
    </source>
</evidence>
<dbReference type="PANTHER" id="PTHR42973:SF13">
    <property type="entry name" value="FAD-BINDING PCMH-TYPE DOMAIN-CONTAINING PROTEIN"/>
    <property type="match status" value="1"/>
</dbReference>
<feature type="signal peptide" evidence="5">
    <location>
        <begin position="1"/>
        <end position="24"/>
    </location>
</feature>
<dbReference type="Gene3D" id="3.30.465.10">
    <property type="match status" value="1"/>
</dbReference>
<evidence type="ECO:0000256" key="2">
    <source>
        <dbReference type="ARBA" id="ARBA00022630"/>
    </source>
</evidence>
<dbReference type="EMBL" id="CAJMWS010000438">
    <property type="protein sequence ID" value="CAE6444246.1"/>
    <property type="molecule type" value="Genomic_DNA"/>
</dbReference>
<evidence type="ECO:0000256" key="5">
    <source>
        <dbReference type="SAM" id="SignalP"/>
    </source>
</evidence>
<dbReference type="Pfam" id="PF01565">
    <property type="entry name" value="FAD_binding_4"/>
    <property type="match status" value="1"/>
</dbReference>
<keyword evidence="4" id="KW-0560">Oxidoreductase</keyword>
<organism evidence="7 8">
    <name type="scientific">Rhizoctonia solani</name>
    <dbReference type="NCBI Taxonomy" id="456999"/>
    <lineage>
        <taxon>Eukaryota</taxon>
        <taxon>Fungi</taxon>
        <taxon>Dikarya</taxon>
        <taxon>Basidiomycota</taxon>
        <taxon>Agaricomycotina</taxon>
        <taxon>Agaricomycetes</taxon>
        <taxon>Cantharellales</taxon>
        <taxon>Ceratobasidiaceae</taxon>
        <taxon>Rhizoctonia</taxon>
    </lineage>
</organism>
<name>A0A8H3AZQ9_9AGAM</name>
<evidence type="ECO:0000259" key="6">
    <source>
        <dbReference type="PROSITE" id="PS51387"/>
    </source>
</evidence>
<proteinExistence type="inferred from homology"/>
<dbReference type="InterPro" id="IPR016164">
    <property type="entry name" value="FAD-linked_Oxase-like_C"/>
</dbReference>
<reference evidence="7" key="1">
    <citation type="submission" date="2021-01" db="EMBL/GenBank/DDBJ databases">
        <authorList>
            <person name="Kaushik A."/>
        </authorList>
    </citation>
    <scope>NUCLEOTIDE SEQUENCE</scope>
    <source>
        <strain evidence="7">AG1-1C</strain>
    </source>
</reference>
<dbReference type="GO" id="GO:0016491">
    <property type="term" value="F:oxidoreductase activity"/>
    <property type="evidence" value="ECO:0007669"/>
    <property type="project" value="UniProtKB-KW"/>
</dbReference>
<evidence type="ECO:0000313" key="8">
    <source>
        <dbReference type="Proteomes" id="UP000663846"/>
    </source>
</evidence>